<feature type="domain" description="VHS" evidence="2">
    <location>
        <begin position="1"/>
        <end position="160"/>
    </location>
</feature>
<keyword evidence="4" id="KW-1185">Reference proteome</keyword>
<reference evidence="3 4" key="1">
    <citation type="submission" date="2016-11" db="EMBL/GenBank/DDBJ databases">
        <title>The macronuclear genome of Stentor coeruleus: a giant cell with tiny introns.</title>
        <authorList>
            <person name="Slabodnick M."/>
            <person name="Ruby J.G."/>
            <person name="Reiff S.B."/>
            <person name="Swart E.C."/>
            <person name="Gosai S."/>
            <person name="Prabakaran S."/>
            <person name="Witkowska E."/>
            <person name="Larue G.E."/>
            <person name="Fisher S."/>
            <person name="Freeman R.M."/>
            <person name="Gunawardena J."/>
            <person name="Chu W."/>
            <person name="Stover N.A."/>
            <person name="Gregory B.D."/>
            <person name="Nowacki M."/>
            <person name="Derisi J."/>
            <person name="Roy S.W."/>
            <person name="Marshall W.F."/>
            <person name="Sood P."/>
        </authorList>
    </citation>
    <scope>NUCLEOTIDE SEQUENCE [LARGE SCALE GENOMIC DNA]</scope>
    <source>
        <strain evidence="3">WM001</strain>
    </source>
</reference>
<evidence type="ECO:0000313" key="4">
    <source>
        <dbReference type="Proteomes" id="UP000187209"/>
    </source>
</evidence>
<dbReference type="EMBL" id="MPUH01000449">
    <property type="protein sequence ID" value="OMJ79882.1"/>
    <property type="molecule type" value="Genomic_DNA"/>
</dbReference>
<dbReference type="InterPro" id="IPR002014">
    <property type="entry name" value="VHS_dom"/>
</dbReference>
<accession>A0A1R2BST4</accession>
<gene>
    <name evidence="3" type="ORF">SteCoe_19966</name>
</gene>
<dbReference type="OrthoDB" id="327757at2759"/>
<sequence length="556" mass="64654">MQNDEAKALIINMIDSLEPDKNLSKLLKLLHSLSEDTLKDILELLKKVLFSENRSNLQKLQAVRALRSLMQSQLPIIVSFTHKKIIKKVPELIIFQTDCNDFELWLSALQDSDTSAFKIIIIMLQCIENWGEIYAKDARGKETKFLTVYQSLKLKDIEFPPSFFLKSCDFNEKNVTKRDIHRVRKLCKEFIRLINTDSKDKTLRMKKILTSYKKVLEKEISGQAKISQKSKDSIIFALNQIHETKKLFDEWKSSGFVSLNAGNKMKFVVFVEDPFPKPTPLNDSFSDLDSELNFQDFFDCEKICNEHGFCPSHCKESGELVKVKEELIDSKELLNTYKIDLKNMQEKYILLLEEKQMFEDKAKELSQSNQELEKCLIKTKSMFYTIANENSSLVKENEALKYQNEVYKVNIDQMDKMNRDAEEENCKIKKNLEHLENGNVLLLYSNQTLKFELEKAKTNELALIEAIKDLRKKNSIDFTNITPSFTYVKPKNLATQPFFTISDSDSEHPSVYDEDIKQIPNTSYKPNRRSQKINGKVFFDFQTDSELDKIDILSGE</sequence>
<dbReference type="AlphaFoldDB" id="A0A1R2BST4"/>
<name>A0A1R2BST4_9CILI</name>
<comment type="caution">
    <text evidence="3">The sequence shown here is derived from an EMBL/GenBank/DDBJ whole genome shotgun (WGS) entry which is preliminary data.</text>
</comment>
<feature type="coiled-coil region" evidence="1">
    <location>
        <begin position="327"/>
        <end position="375"/>
    </location>
</feature>
<evidence type="ECO:0000259" key="2">
    <source>
        <dbReference type="PROSITE" id="PS50179"/>
    </source>
</evidence>
<dbReference type="Proteomes" id="UP000187209">
    <property type="component" value="Unassembled WGS sequence"/>
</dbReference>
<evidence type="ECO:0000256" key="1">
    <source>
        <dbReference type="SAM" id="Coils"/>
    </source>
</evidence>
<keyword evidence="1" id="KW-0175">Coiled coil</keyword>
<dbReference type="GO" id="GO:0043130">
    <property type="term" value="F:ubiquitin binding"/>
    <property type="evidence" value="ECO:0007669"/>
    <property type="project" value="InterPro"/>
</dbReference>
<organism evidence="3 4">
    <name type="scientific">Stentor coeruleus</name>
    <dbReference type="NCBI Taxonomy" id="5963"/>
    <lineage>
        <taxon>Eukaryota</taxon>
        <taxon>Sar</taxon>
        <taxon>Alveolata</taxon>
        <taxon>Ciliophora</taxon>
        <taxon>Postciliodesmatophora</taxon>
        <taxon>Heterotrichea</taxon>
        <taxon>Heterotrichida</taxon>
        <taxon>Stentoridae</taxon>
        <taxon>Stentor</taxon>
    </lineage>
</organism>
<dbReference type="PROSITE" id="PS50179">
    <property type="entry name" value="VHS"/>
    <property type="match status" value="1"/>
</dbReference>
<proteinExistence type="predicted"/>
<dbReference type="GO" id="GO:0035091">
    <property type="term" value="F:phosphatidylinositol binding"/>
    <property type="evidence" value="ECO:0007669"/>
    <property type="project" value="InterPro"/>
</dbReference>
<evidence type="ECO:0000313" key="3">
    <source>
        <dbReference type="EMBL" id="OMJ79882.1"/>
    </source>
</evidence>
<protein>
    <recommendedName>
        <fullName evidence="2">VHS domain-containing protein</fullName>
    </recommendedName>
</protein>